<keyword evidence="3" id="KW-1185">Reference proteome</keyword>
<protein>
    <submittedName>
        <fullName evidence="2">Uncharacterized protein</fullName>
    </submittedName>
</protein>
<sequence length="106" mass="12264">MTRTTPELAPPLQTSTPLQREDVWPPTYDDLTCNKPNKQRIFSGIVYNTNAKRLFLKRYYVINNKLKAMFPKVGPTFHRGRGYLDCQGSNSRMDSSRLERQPSTVI</sequence>
<proteinExistence type="predicted"/>
<feature type="region of interest" description="Disordered" evidence="1">
    <location>
        <begin position="86"/>
        <end position="106"/>
    </location>
</feature>
<accession>A0A4Y2WXZ4</accession>
<evidence type="ECO:0000313" key="3">
    <source>
        <dbReference type="Proteomes" id="UP000499080"/>
    </source>
</evidence>
<organism evidence="2 3">
    <name type="scientific">Araneus ventricosus</name>
    <name type="common">Orbweaver spider</name>
    <name type="synonym">Epeira ventricosa</name>
    <dbReference type="NCBI Taxonomy" id="182803"/>
    <lineage>
        <taxon>Eukaryota</taxon>
        <taxon>Metazoa</taxon>
        <taxon>Ecdysozoa</taxon>
        <taxon>Arthropoda</taxon>
        <taxon>Chelicerata</taxon>
        <taxon>Arachnida</taxon>
        <taxon>Araneae</taxon>
        <taxon>Araneomorphae</taxon>
        <taxon>Entelegynae</taxon>
        <taxon>Araneoidea</taxon>
        <taxon>Araneidae</taxon>
        <taxon>Araneus</taxon>
    </lineage>
</organism>
<evidence type="ECO:0000313" key="2">
    <source>
        <dbReference type="EMBL" id="GBO42111.1"/>
    </source>
</evidence>
<comment type="caution">
    <text evidence="2">The sequence shown here is derived from an EMBL/GenBank/DDBJ whole genome shotgun (WGS) entry which is preliminary data.</text>
</comment>
<name>A0A4Y2WXZ4_ARAVE</name>
<dbReference type="Proteomes" id="UP000499080">
    <property type="component" value="Unassembled WGS sequence"/>
</dbReference>
<dbReference type="AlphaFoldDB" id="A0A4Y2WXZ4"/>
<reference evidence="2 3" key="1">
    <citation type="journal article" date="2019" name="Sci. Rep.">
        <title>Orb-weaving spider Araneus ventricosus genome elucidates the spidroin gene catalogue.</title>
        <authorList>
            <person name="Kono N."/>
            <person name="Nakamura H."/>
            <person name="Ohtoshi R."/>
            <person name="Moran D.A.P."/>
            <person name="Shinohara A."/>
            <person name="Yoshida Y."/>
            <person name="Fujiwara M."/>
            <person name="Mori M."/>
            <person name="Tomita M."/>
            <person name="Arakawa K."/>
        </authorList>
    </citation>
    <scope>NUCLEOTIDE SEQUENCE [LARGE SCALE GENOMIC DNA]</scope>
</reference>
<evidence type="ECO:0000256" key="1">
    <source>
        <dbReference type="SAM" id="MobiDB-lite"/>
    </source>
</evidence>
<feature type="region of interest" description="Disordered" evidence="1">
    <location>
        <begin position="1"/>
        <end position="23"/>
    </location>
</feature>
<gene>
    <name evidence="2" type="ORF">AVEN_60771_1</name>
</gene>
<dbReference type="EMBL" id="BGPR01068072">
    <property type="protein sequence ID" value="GBO42111.1"/>
    <property type="molecule type" value="Genomic_DNA"/>
</dbReference>